<dbReference type="AlphaFoldDB" id="A0A1X9MFA1"/>
<reference evidence="1 2" key="1">
    <citation type="submission" date="2017-04" db="EMBL/GenBank/DDBJ databases">
        <title>Bacillus krulwichiae AM31D Genome sequencing and assembly.</title>
        <authorList>
            <person name="Krulwich T.A."/>
            <person name="Anastor L."/>
            <person name="Ehrlich R."/>
            <person name="Ehrlich G.D."/>
            <person name="Janto B."/>
        </authorList>
    </citation>
    <scope>NUCLEOTIDE SEQUENCE [LARGE SCALE GENOMIC DNA]</scope>
    <source>
        <strain evidence="1 2">AM31D</strain>
    </source>
</reference>
<proteinExistence type="predicted"/>
<dbReference type="STRING" id="199441.BkAM31D_21045"/>
<dbReference type="NCBIfam" id="NF047360">
    <property type="entry name" value="tail_chap_PVL"/>
    <property type="match status" value="1"/>
</dbReference>
<keyword evidence="2" id="KW-1185">Reference proteome</keyword>
<name>A0A1X9MFA1_9BACI</name>
<evidence type="ECO:0000313" key="2">
    <source>
        <dbReference type="Proteomes" id="UP000193006"/>
    </source>
</evidence>
<dbReference type="RefSeq" id="WP_066160375.1">
    <property type="nucleotide sequence ID" value="NZ_CP020814.1"/>
</dbReference>
<evidence type="ECO:0000313" key="1">
    <source>
        <dbReference type="EMBL" id="ARK32129.1"/>
    </source>
</evidence>
<dbReference type="EMBL" id="CP020814">
    <property type="protein sequence ID" value="ARK32129.1"/>
    <property type="molecule type" value="Genomic_DNA"/>
</dbReference>
<organism evidence="1 2">
    <name type="scientific">Halalkalibacter krulwichiae</name>
    <dbReference type="NCBI Taxonomy" id="199441"/>
    <lineage>
        <taxon>Bacteria</taxon>
        <taxon>Bacillati</taxon>
        <taxon>Bacillota</taxon>
        <taxon>Bacilli</taxon>
        <taxon>Bacillales</taxon>
        <taxon>Bacillaceae</taxon>
        <taxon>Halalkalibacter</taxon>
    </lineage>
</organism>
<sequence length="110" mass="12759">MKIELYIEGEKKLFTVPFVPIAAKRRFLELEVKAEERGDKKLTAQEQLDEDDEFTSILVDIVFKNQFTLEQVYEGASKEYMDSKLIEAIWGIKPTDERKPEDSEGNNQGE</sequence>
<accession>A0A1X9MFA1</accession>
<protein>
    <submittedName>
        <fullName evidence="1">Uncharacterized protein</fullName>
    </submittedName>
</protein>
<dbReference type="InterPro" id="IPR057006">
    <property type="entry name" value="Phage_TAC_19"/>
</dbReference>
<gene>
    <name evidence="1" type="ORF">BkAM31D_21045</name>
</gene>
<dbReference type="Proteomes" id="UP000193006">
    <property type="component" value="Chromosome"/>
</dbReference>
<dbReference type="Pfam" id="PF23857">
    <property type="entry name" value="Phage_TAC_19"/>
    <property type="match status" value="1"/>
</dbReference>
<dbReference type="KEGG" id="bkw:BkAM31D_21045"/>